<dbReference type="EMBL" id="VFSV01000012">
    <property type="protein sequence ID" value="TRD20779.1"/>
    <property type="molecule type" value="Genomic_DNA"/>
</dbReference>
<comment type="caution">
    <text evidence="2">The sequence shown here is derived from an EMBL/GenBank/DDBJ whole genome shotgun (WGS) entry which is preliminary data.</text>
</comment>
<gene>
    <name evidence="2" type="ORF">FEV53_09135</name>
</gene>
<accession>A0A547Q315</accession>
<evidence type="ECO:0000259" key="1">
    <source>
        <dbReference type="Pfam" id="PF19834"/>
    </source>
</evidence>
<dbReference type="RefSeq" id="WP_142834511.1">
    <property type="nucleotide sequence ID" value="NZ_VFSV01000012.1"/>
</dbReference>
<dbReference type="Pfam" id="PF19834">
    <property type="entry name" value="DUF6314"/>
    <property type="match status" value="1"/>
</dbReference>
<name>A0A547Q315_9RHOB</name>
<evidence type="ECO:0000313" key="2">
    <source>
        <dbReference type="EMBL" id="TRD20779.1"/>
    </source>
</evidence>
<keyword evidence="3" id="KW-1185">Reference proteome</keyword>
<dbReference type="Proteomes" id="UP000318590">
    <property type="component" value="Unassembled WGS sequence"/>
</dbReference>
<dbReference type="OrthoDB" id="7351979at2"/>
<reference evidence="2 3" key="1">
    <citation type="submission" date="2019-06" db="EMBL/GenBank/DDBJ databases">
        <title>Paenimaribius caenipelagi gen. nov., sp. nov., isolated from a tidal flat.</title>
        <authorList>
            <person name="Yoon J.-H."/>
        </authorList>
    </citation>
    <scope>NUCLEOTIDE SEQUENCE [LARGE SCALE GENOMIC DNA]</scope>
    <source>
        <strain evidence="2 3">JBTF-M29</strain>
    </source>
</reference>
<protein>
    <submittedName>
        <fullName evidence="2">Trigger factor</fullName>
    </submittedName>
</protein>
<dbReference type="InterPro" id="IPR045632">
    <property type="entry name" value="DUF6314"/>
</dbReference>
<sequence length="137" mass="15794">MPTLNEFVGKWTLRREIEDRRAGQTGHFEGEARFVPFADGLRYEEEGTLYLGPQPMHAAQSHLWSSIGDLIRVTFSDGRPFHDFDASEVAPTARHDCAPDIYLVTYAFPNWPDWSVKWEVSGPRKDYTLRSSYVLRT</sequence>
<dbReference type="AlphaFoldDB" id="A0A547Q315"/>
<proteinExistence type="predicted"/>
<feature type="domain" description="DUF6314" evidence="1">
    <location>
        <begin position="7"/>
        <end position="133"/>
    </location>
</feature>
<organism evidence="2 3">
    <name type="scientific">Palleronia caenipelagi</name>
    <dbReference type="NCBI Taxonomy" id="2489174"/>
    <lineage>
        <taxon>Bacteria</taxon>
        <taxon>Pseudomonadati</taxon>
        <taxon>Pseudomonadota</taxon>
        <taxon>Alphaproteobacteria</taxon>
        <taxon>Rhodobacterales</taxon>
        <taxon>Roseobacteraceae</taxon>
        <taxon>Palleronia</taxon>
    </lineage>
</organism>
<evidence type="ECO:0000313" key="3">
    <source>
        <dbReference type="Proteomes" id="UP000318590"/>
    </source>
</evidence>